<accession>A0AA36KBB7</accession>
<keyword evidence="1" id="KW-0732">Signal</keyword>
<reference evidence="2 3" key="1">
    <citation type="submission" date="2013-06" db="EMBL/GenBank/DDBJ databases">
        <title>Comparative analysis of genomes of multi-drug Acinetobacter sp. from Colombian Hospitals.</title>
        <authorList>
            <person name="Barreto-Hernandez E."/>
            <person name="Gonzalez E.B."/>
            <person name="Cepeda L.A."/>
            <person name="Valenzuela E.M."/>
            <person name="Falquet L."/>
            <person name="Reguero M.T."/>
            <person name="Mantilla R."/>
        </authorList>
    </citation>
    <scope>NUCLEOTIDE SEQUENCE [LARGE SCALE GENOMIC DNA]</scope>
    <source>
        <strain evidence="2 3">28F</strain>
    </source>
</reference>
<gene>
    <name evidence="2" type="ORF">ANICBIBUN_05784</name>
</gene>
<feature type="signal peptide" evidence="1">
    <location>
        <begin position="1"/>
        <end position="19"/>
    </location>
</feature>
<evidence type="ECO:0000313" key="2">
    <source>
        <dbReference type="EMBL" id="CDG74963.1"/>
    </source>
</evidence>
<comment type="caution">
    <text evidence="2">The sequence shown here is derived from an EMBL/GenBank/DDBJ whole genome shotgun (WGS) entry which is preliminary data.</text>
</comment>
<dbReference type="RefSeq" id="WP_023188301.1">
    <property type="nucleotide sequence ID" value="NZ_CBSD020000038.1"/>
</dbReference>
<keyword evidence="3" id="KW-1185">Reference proteome</keyword>
<evidence type="ECO:0000313" key="3">
    <source>
        <dbReference type="Proteomes" id="UP000019193"/>
    </source>
</evidence>
<protein>
    <submittedName>
        <fullName evidence="2">Outer membrane usher protein</fullName>
    </submittedName>
</protein>
<dbReference type="AlphaFoldDB" id="A0AA36KBB7"/>
<proteinExistence type="predicted"/>
<feature type="chain" id="PRO_5041269519" evidence="1">
    <location>
        <begin position="20"/>
        <end position="101"/>
    </location>
</feature>
<feature type="non-terminal residue" evidence="2">
    <location>
        <position position="101"/>
    </location>
</feature>
<evidence type="ECO:0000256" key="1">
    <source>
        <dbReference type="SAM" id="SignalP"/>
    </source>
</evidence>
<dbReference type="EMBL" id="CBSD020000038">
    <property type="protein sequence ID" value="CDG74963.1"/>
    <property type="molecule type" value="Genomic_DNA"/>
</dbReference>
<sequence length="101" mass="11436">MKYIIGVLCVAYFPAHSFAEQLVDHTNTLIPSVPESIDGNNKYTQEKINGQEQNLNFIQLFLNISINSNPSEDLFSVKQSALLHKHSKAEFSPIHSNLRHN</sequence>
<dbReference type="Proteomes" id="UP000019193">
    <property type="component" value="Unassembled WGS sequence"/>
</dbReference>
<name>A0AA36KBB7_ACINO</name>
<organism evidence="2 3">
    <name type="scientific">Acinetobacter nosocomialis 28F</name>
    <dbReference type="NCBI Taxonomy" id="1147131"/>
    <lineage>
        <taxon>Bacteria</taxon>
        <taxon>Pseudomonadati</taxon>
        <taxon>Pseudomonadota</taxon>
        <taxon>Gammaproteobacteria</taxon>
        <taxon>Moraxellales</taxon>
        <taxon>Moraxellaceae</taxon>
        <taxon>Acinetobacter</taxon>
        <taxon>Acinetobacter calcoaceticus/baumannii complex</taxon>
    </lineage>
</organism>